<comment type="caution">
    <text evidence="1">The sequence shown here is derived from an EMBL/GenBank/DDBJ whole genome shotgun (WGS) entry which is preliminary data.</text>
</comment>
<proteinExistence type="predicted"/>
<accession>A0ABQ3TLY6</accession>
<gene>
    <name evidence="1" type="ORF">Sspor_69860</name>
</gene>
<protein>
    <submittedName>
        <fullName evidence="1">Uncharacterized protein</fullName>
    </submittedName>
</protein>
<organism evidence="1 2">
    <name type="scientific">Streptomyces spororaveus</name>
    <dbReference type="NCBI Taxonomy" id="284039"/>
    <lineage>
        <taxon>Bacteria</taxon>
        <taxon>Bacillati</taxon>
        <taxon>Actinomycetota</taxon>
        <taxon>Actinomycetes</taxon>
        <taxon>Kitasatosporales</taxon>
        <taxon>Streptomycetaceae</taxon>
        <taxon>Streptomyces</taxon>
    </lineage>
</organism>
<keyword evidence="2" id="KW-1185">Reference proteome</keyword>
<evidence type="ECO:0000313" key="2">
    <source>
        <dbReference type="Proteomes" id="UP000608522"/>
    </source>
</evidence>
<dbReference type="Proteomes" id="UP000608522">
    <property type="component" value="Unassembled WGS sequence"/>
</dbReference>
<name>A0ABQ3TLY6_9ACTN</name>
<reference evidence="2" key="1">
    <citation type="submission" date="2023-07" db="EMBL/GenBank/DDBJ databases">
        <title>Whole genome shotgun sequence of Streptomyces spororaveus NBRC 15456.</title>
        <authorList>
            <person name="Komaki H."/>
            <person name="Tamura T."/>
        </authorList>
    </citation>
    <scope>NUCLEOTIDE SEQUENCE [LARGE SCALE GENOMIC DNA]</scope>
    <source>
        <strain evidence="2">NBRC 15456</strain>
    </source>
</reference>
<evidence type="ECO:0000313" key="1">
    <source>
        <dbReference type="EMBL" id="GHI81425.1"/>
    </source>
</evidence>
<sequence length="114" mass="11725">MPTLDGAFDPIYRNYFAAGRLRWWTSPSTAVCATPTTTCNASATVARSAGGGHYGTGLGSTTTVPALTRWTAAPAPARDPRFDSAIDRTGSFTLSAPVDSGPPILPARSAAIPA</sequence>
<dbReference type="EMBL" id="BNED01000005">
    <property type="protein sequence ID" value="GHI81425.1"/>
    <property type="molecule type" value="Genomic_DNA"/>
</dbReference>